<dbReference type="Proteomes" id="UP000054166">
    <property type="component" value="Unassembled WGS sequence"/>
</dbReference>
<name>A0A0C3GKQ1_PILCF</name>
<reference evidence="2" key="2">
    <citation type="submission" date="2015-01" db="EMBL/GenBank/DDBJ databases">
        <title>Evolutionary Origins and Diversification of the Mycorrhizal Mutualists.</title>
        <authorList>
            <consortium name="DOE Joint Genome Institute"/>
            <consortium name="Mycorrhizal Genomics Consortium"/>
            <person name="Kohler A."/>
            <person name="Kuo A."/>
            <person name="Nagy L.G."/>
            <person name="Floudas D."/>
            <person name="Copeland A."/>
            <person name="Barry K.W."/>
            <person name="Cichocki N."/>
            <person name="Veneault-Fourrey C."/>
            <person name="LaButti K."/>
            <person name="Lindquist E.A."/>
            <person name="Lipzen A."/>
            <person name="Lundell T."/>
            <person name="Morin E."/>
            <person name="Murat C."/>
            <person name="Riley R."/>
            <person name="Ohm R."/>
            <person name="Sun H."/>
            <person name="Tunlid A."/>
            <person name="Henrissat B."/>
            <person name="Grigoriev I.V."/>
            <person name="Hibbett D.S."/>
            <person name="Martin F."/>
        </authorList>
    </citation>
    <scope>NUCLEOTIDE SEQUENCE [LARGE SCALE GENOMIC DNA]</scope>
    <source>
        <strain evidence="2">F 1598</strain>
    </source>
</reference>
<organism evidence="1 2">
    <name type="scientific">Piloderma croceum (strain F 1598)</name>
    <dbReference type="NCBI Taxonomy" id="765440"/>
    <lineage>
        <taxon>Eukaryota</taxon>
        <taxon>Fungi</taxon>
        <taxon>Dikarya</taxon>
        <taxon>Basidiomycota</taxon>
        <taxon>Agaricomycotina</taxon>
        <taxon>Agaricomycetes</taxon>
        <taxon>Agaricomycetidae</taxon>
        <taxon>Atheliales</taxon>
        <taxon>Atheliaceae</taxon>
        <taxon>Piloderma</taxon>
    </lineage>
</organism>
<evidence type="ECO:0000313" key="1">
    <source>
        <dbReference type="EMBL" id="KIM91181.1"/>
    </source>
</evidence>
<proteinExistence type="predicted"/>
<gene>
    <name evidence="1" type="ORF">PILCRDRAFT_811696</name>
</gene>
<dbReference type="EMBL" id="KN832972">
    <property type="protein sequence ID" value="KIM91181.1"/>
    <property type="molecule type" value="Genomic_DNA"/>
</dbReference>
<protein>
    <submittedName>
        <fullName evidence="1">Uncharacterized protein</fullName>
    </submittedName>
</protein>
<evidence type="ECO:0000313" key="2">
    <source>
        <dbReference type="Proteomes" id="UP000054166"/>
    </source>
</evidence>
<reference evidence="1 2" key="1">
    <citation type="submission" date="2014-04" db="EMBL/GenBank/DDBJ databases">
        <authorList>
            <consortium name="DOE Joint Genome Institute"/>
            <person name="Kuo A."/>
            <person name="Tarkka M."/>
            <person name="Buscot F."/>
            <person name="Kohler A."/>
            <person name="Nagy L.G."/>
            <person name="Floudas D."/>
            <person name="Copeland A."/>
            <person name="Barry K.W."/>
            <person name="Cichocki N."/>
            <person name="Veneault-Fourrey C."/>
            <person name="LaButti K."/>
            <person name="Lindquist E.A."/>
            <person name="Lipzen A."/>
            <person name="Lundell T."/>
            <person name="Morin E."/>
            <person name="Murat C."/>
            <person name="Sun H."/>
            <person name="Tunlid A."/>
            <person name="Henrissat B."/>
            <person name="Grigoriev I.V."/>
            <person name="Hibbett D.S."/>
            <person name="Martin F."/>
            <person name="Nordberg H.P."/>
            <person name="Cantor M.N."/>
            <person name="Hua S.X."/>
        </authorList>
    </citation>
    <scope>NUCLEOTIDE SEQUENCE [LARGE SCALE GENOMIC DNA]</scope>
    <source>
        <strain evidence="1 2">F 1598</strain>
    </source>
</reference>
<sequence>MWNGVVRNMTGWKYDGNIIPKNAAPPMASHFPRKASATYVAIGSPSTESINSCVC</sequence>
<dbReference type="InParanoid" id="A0A0C3GKQ1"/>
<accession>A0A0C3GKQ1</accession>
<keyword evidence="2" id="KW-1185">Reference proteome</keyword>
<dbReference type="AlphaFoldDB" id="A0A0C3GKQ1"/>
<dbReference type="HOGENOM" id="CLU_3033161_0_0_1"/>